<evidence type="ECO:0000313" key="1">
    <source>
        <dbReference type="EMBL" id="MCZ8538235.1"/>
    </source>
</evidence>
<evidence type="ECO:0008006" key="3">
    <source>
        <dbReference type="Google" id="ProtNLM"/>
    </source>
</evidence>
<organism evidence="1 2">
    <name type="scientific">Paenisporosarcina quisquiliarum</name>
    <dbReference type="NCBI Taxonomy" id="365346"/>
    <lineage>
        <taxon>Bacteria</taxon>
        <taxon>Bacillati</taxon>
        <taxon>Bacillota</taxon>
        <taxon>Bacilli</taxon>
        <taxon>Bacillales</taxon>
        <taxon>Caryophanaceae</taxon>
        <taxon>Paenisporosarcina</taxon>
    </lineage>
</organism>
<protein>
    <recommendedName>
        <fullName evidence="3">SnoaL-like domain-containing protein</fullName>
    </recommendedName>
</protein>
<comment type="caution">
    <text evidence="1">The sequence shown here is derived from an EMBL/GenBank/DDBJ whole genome shotgun (WGS) entry which is preliminary data.</text>
</comment>
<accession>A0A9X3LHR2</accession>
<evidence type="ECO:0000313" key="2">
    <source>
        <dbReference type="Proteomes" id="UP001152173"/>
    </source>
</evidence>
<dbReference type="AlphaFoldDB" id="A0A9X3LHR2"/>
<keyword evidence="2" id="KW-1185">Reference proteome</keyword>
<dbReference type="EMBL" id="JAMKBJ010000014">
    <property type="protein sequence ID" value="MCZ8538235.1"/>
    <property type="molecule type" value="Genomic_DNA"/>
</dbReference>
<sequence length="137" mass="15770">MANHTDGRFIFMKNQLTLIVAAKWQQYLNERKYEELLKLTKANIEVVDDNQGSNFGHKALLDCINRTGLTLLTVNSYVNEEKLILKHRRIWKSEDGENIKEALVYSYIKMNNGKVAYIQCFNDSEEAEKASGISIPN</sequence>
<name>A0A9X3LHR2_9BACL</name>
<reference evidence="1" key="1">
    <citation type="submission" date="2022-05" db="EMBL/GenBank/DDBJ databases">
        <authorList>
            <person name="Colautti A."/>
            <person name="Iacumin L."/>
        </authorList>
    </citation>
    <scope>NUCLEOTIDE SEQUENCE</scope>
    <source>
        <strain evidence="1">SK 55</strain>
    </source>
</reference>
<dbReference type="Proteomes" id="UP001152173">
    <property type="component" value="Unassembled WGS sequence"/>
</dbReference>
<dbReference type="RefSeq" id="WP_269927309.1">
    <property type="nucleotide sequence ID" value="NZ_JAMKBJ010000014.1"/>
</dbReference>
<proteinExistence type="predicted"/>
<gene>
    <name evidence="1" type="ORF">M9R32_13645</name>
</gene>